<dbReference type="InterPro" id="IPR011257">
    <property type="entry name" value="DNA_glycosylase"/>
</dbReference>
<sequence length="221" mass="23180">MLDPIAYAHLLDAARAHPPLEAAIRQAGPLRIDPPPHACVADRLFVEVVNQQLSTRAAAAIWARIEAAAAAAGSSPRALFEAGDPALLRACGISGNKVRALQAIVAAEATGLLGPDLAGLPHPERAAILCGIRGVGPWTADMIGIFHFHDPDIWPEGDVAAVGCLRRLTGGTDTRALAAPFAPYRSLLARYLWRIKDTAPAEPPSLSAGRPRRPRAAAKSG</sequence>
<dbReference type="OrthoDB" id="9785929at2"/>
<feature type="domain" description="HhH-GPD" evidence="6">
    <location>
        <begin position="49"/>
        <end position="197"/>
    </location>
</feature>
<evidence type="ECO:0000259" key="6">
    <source>
        <dbReference type="SMART" id="SM00478"/>
    </source>
</evidence>
<comment type="catalytic activity">
    <reaction evidence="1">
        <text>Hydrolysis of alkylated DNA, releasing 3-methyladenine, 3-methylguanine, 7-methylguanine and 7-methyladenine.</text>
        <dbReference type="EC" id="3.2.2.21"/>
    </reaction>
</comment>
<dbReference type="RefSeq" id="WP_092043651.1">
    <property type="nucleotide sequence ID" value="NZ_FOTK01000023.1"/>
</dbReference>
<dbReference type="GO" id="GO:0032993">
    <property type="term" value="C:protein-DNA complex"/>
    <property type="evidence" value="ECO:0007669"/>
    <property type="project" value="TreeGrafter"/>
</dbReference>
<dbReference type="STRING" id="582667.SAMN05192568_102319"/>
<gene>
    <name evidence="7" type="ORF">SAMN05192568_102319</name>
</gene>
<dbReference type="GO" id="GO:0006285">
    <property type="term" value="P:base-excision repair, AP site formation"/>
    <property type="evidence" value="ECO:0007669"/>
    <property type="project" value="TreeGrafter"/>
</dbReference>
<dbReference type="GO" id="GO:0043916">
    <property type="term" value="F:DNA-7-methylguanine glycosylase activity"/>
    <property type="evidence" value="ECO:0007669"/>
    <property type="project" value="TreeGrafter"/>
</dbReference>
<evidence type="ECO:0000313" key="7">
    <source>
        <dbReference type="EMBL" id="SFM22123.1"/>
    </source>
</evidence>
<proteinExistence type="predicted"/>
<evidence type="ECO:0000256" key="4">
    <source>
        <dbReference type="ARBA" id="ARBA00023204"/>
    </source>
</evidence>
<evidence type="ECO:0000256" key="1">
    <source>
        <dbReference type="ARBA" id="ARBA00000086"/>
    </source>
</evidence>
<feature type="region of interest" description="Disordered" evidence="5">
    <location>
        <begin position="200"/>
        <end position="221"/>
    </location>
</feature>
<evidence type="ECO:0000256" key="5">
    <source>
        <dbReference type="SAM" id="MobiDB-lite"/>
    </source>
</evidence>
<keyword evidence="4" id="KW-0234">DNA repair</keyword>
<reference evidence="8" key="1">
    <citation type="submission" date="2016-10" db="EMBL/GenBank/DDBJ databases">
        <authorList>
            <person name="Varghese N."/>
            <person name="Submissions S."/>
        </authorList>
    </citation>
    <scope>NUCLEOTIDE SEQUENCE [LARGE SCALE GENOMIC DNA]</scope>
    <source>
        <strain evidence="8">BL36</strain>
    </source>
</reference>
<dbReference type="PANTHER" id="PTHR43003">
    <property type="entry name" value="DNA-3-METHYLADENINE GLYCOSYLASE"/>
    <property type="match status" value="1"/>
</dbReference>
<keyword evidence="8" id="KW-1185">Reference proteome</keyword>
<feature type="compositionally biased region" description="Basic residues" evidence="5">
    <location>
        <begin position="210"/>
        <end position="221"/>
    </location>
</feature>
<keyword evidence="3" id="KW-0227">DNA damage</keyword>
<dbReference type="SMART" id="SM00478">
    <property type="entry name" value="ENDO3c"/>
    <property type="match status" value="1"/>
</dbReference>
<dbReference type="SUPFAM" id="SSF48150">
    <property type="entry name" value="DNA-glycosylase"/>
    <property type="match status" value="1"/>
</dbReference>
<dbReference type="Proteomes" id="UP000199048">
    <property type="component" value="Unassembled WGS sequence"/>
</dbReference>
<name>A0A1I4P439_9HYPH</name>
<evidence type="ECO:0000256" key="3">
    <source>
        <dbReference type="ARBA" id="ARBA00022763"/>
    </source>
</evidence>
<evidence type="ECO:0000313" key="8">
    <source>
        <dbReference type="Proteomes" id="UP000199048"/>
    </source>
</evidence>
<dbReference type="EMBL" id="FOTK01000023">
    <property type="protein sequence ID" value="SFM22123.1"/>
    <property type="molecule type" value="Genomic_DNA"/>
</dbReference>
<dbReference type="InterPro" id="IPR051912">
    <property type="entry name" value="Alkylbase_DNA_Glycosylase/TA"/>
</dbReference>
<dbReference type="GO" id="GO:0005737">
    <property type="term" value="C:cytoplasm"/>
    <property type="evidence" value="ECO:0007669"/>
    <property type="project" value="TreeGrafter"/>
</dbReference>
<dbReference type="Gene3D" id="1.10.340.30">
    <property type="entry name" value="Hypothetical protein, domain 2"/>
    <property type="match status" value="1"/>
</dbReference>
<dbReference type="GO" id="GO:0006307">
    <property type="term" value="P:DNA alkylation repair"/>
    <property type="evidence" value="ECO:0007669"/>
    <property type="project" value="TreeGrafter"/>
</dbReference>
<dbReference type="EC" id="3.2.2.21" evidence="2"/>
<dbReference type="PANTHER" id="PTHR43003:SF5">
    <property type="entry name" value="DNA-3-METHYLADENINE GLYCOSYLASE"/>
    <property type="match status" value="1"/>
</dbReference>
<evidence type="ECO:0000256" key="2">
    <source>
        <dbReference type="ARBA" id="ARBA00012000"/>
    </source>
</evidence>
<dbReference type="GO" id="GO:0008725">
    <property type="term" value="F:DNA-3-methyladenine glycosylase activity"/>
    <property type="evidence" value="ECO:0007669"/>
    <property type="project" value="TreeGrafter"/>
</dbReference>
<organism evidence="7 8">
    <name type="scientific">Methylobacterium pseudosasicola</name>
    <dbReference type="NCBI Taxonomy" id="582667"/>
    <lineage>
        <taxon>Bacteria</taxon>
        <taxon>Pseudomonadati</taxon>
        <taxon>Pseudomonadota</taxon>
        <taxon>Alphaproteobacteria</taxon>
        <taxon>Hyphomicrobiales</taxon>
        <taxon>Methylobacteriaceae</taxon>
        <taxon>Methylobacterium</taxon>
    </lineage>
</organism>
<accession>A0A1I4P439</accession>
<dbReference type="InterPro" id="IPR003265">
    <property type="entry name" value="HhH-GPD_domain"/>
</dbReference>
<dbReference type="Gene3D" id="1.10.1670.40">
    <property type="match status" value="1"/>
</dbReference>
<dbReference type="AlphaFoldDB" id="A0A1I4P439"/>
<protein>
    <recommendedName>
        <fullName evidence="2">DNA-3-methyladenine glycosylase II</fullName>
        <ecNumber evidence="2">3.2.2.21</ecNumber>
    </recommendedName>
</protein>
<dbReference type="GO" id="GO:0032131">
    <property type="term" value="F:alkylated DNA binding"/>
    <property type="evidence" value="ECO:0007669"/>
    <property type="project" value="TreeGrafter"/>
</dbReference>